<comment type="caution">
    <text evidence="1">The sequence shown here is derived from an EMBL/GenBank/DDBJ whole genome shotgun (WGS) entry which is preliminary data.</text>
</comment>
<evidence type="ECO:0000313" key="2">
    <source>
        <dbReference type="Proteomes" id="UP001172386"/>
    </source>
</evidence>
<organism evidence="1 2">
    <name type="scientific">Neophaeococcomyces mojaviensis</name>
    <dbReference type="NCBI Taxonomy" id="3383035"/>
    <lineage>
        <taxon>Eukaryota</taxon>
        <taxon>Fungi</taxon>
        <taxon>Dikarya</taxon>
        <taxon>Ascomycota</taxon>
        <taxon>Pezizomycotina</taxon>
        <taxon>Eurotiomycetes</taxon>
        <taxon>Chaetothyriomycetidae</taxon>
        <taxon>Chaetothyriales</taxon>
        <taxon>Chaetothyriales incertae sedis</taxon>
        <taxon>Neophaeococcomyces</taxon>
    </lineage>
</organism>
<keyword evidence="2" id="KW-1185">Reference proteome</keyword>
<protein>
    <submittedName>
        <fullName evidence="1">Uncharacterized protein</fullName>
    </submittedName>
</protein>
<dbReference type="Proteomes" id="UP001172386">
    <property type="component" value="Unassembled WGS sequence"/>
</dbReference>
<evidence type="ECO:0000313" key="1">
    <source>
        <dbReference type="EMBL" id="KAJ9654254.1"/>
    </source>
</evidence>
<dbReference type="EMBL" id="JAPDRQ010000126">
    <property type="protein sequence ID" value="KAJ9654254.1"/>
    <property type="molecule type" value="Genomic_DNA"/>
</dbReference>
<accession>A0ACC3A2R0</accession>
<name>A0ACC3A2R0_9EURO</name>
<sequence length="502" mass="55616">MPDKLPEDVLQKLEQHGLCVGQKGKVDWRDDAPAHPKNWPLRRKLYDTGIISLFATISGLTGNVGTSVAREATTDFGISPVLANIAFASMYFYGQAVGGLVVPPYTESFGRKNTNLLATASFAIACIIVGAPQSLPAVFVGRFATGFISALPQVVGSGMIEDMWGVRARIWAIDIWIKGSIVGIALGPCMATYVSLSNLHWPWVFYICAILSAVNCFLCLWTQESRPSVLLNRQVEAVQRETDTHDLETENQDRVPNFRTFAHTMLIRPAQWFFTEPIVCVVALMSGVIFSSLYLQTEGLAVTYAYEEFGFNEHQASLVYIAWIIGLVLTVPLRLNDWRIVSRRLRRNEKVRPEDKITGFYVAAPVLAAALWWFAWTVPPAVNGISPFVSIAALLFVGACTNEFDGILQGYLTDSYTAYAASANASLAFLRAILSGSFPIFSRQMFKNLGSNIATSILAIIATLFCGIALWFMKYGAQFREKSKYAVSMEDDEDEKKDDQQK</sequence>
<reference evidence="1" key="1">
    <citation type="submission" date="2022-10" db="EMBL/GenBank/DDBJ databases">
        <title>Culturing micro-colonial fungi from biological soil crusts in the Mojave desert and describing Neophaeococcomyces mojavensis, and introducing the new genera and species Taxawa tesnikishii.</title>
        <authorList>
            <person name="Kurbessoian T."/>
            <person name="Stajich J.E."/>
        </authorList>
    </citation>
    <scope>NUCLEOTIDE SEQUENCE</scope>
    <source>
        <strain evidence="1">JES_112</strain>
    </source>
</reference>
<gene>
    <name evidence="1" type="ORF">H2198_006654</name>
</gene>
<proteinExistence type="predicted"/>